<organism evidence="2 3">
    <name type="scientific">Pieris brassicae</name>
    <name type="common">White butterfly</name>
    <name type="synonym">Large white butterfly</name>
    <dbReference type="NCBI Taxonomy" id="7116"/>
    <lineage>
        <taxon>Eukaryota</taxon>
        <taxon>Metazoa</taxon>
        <taxon>Ecdysozoa</taxon>
        <taxon>Arthropoda</taxon>
        <taxon>Hexapoda</taxon>
        <taxon>Insecta</taxon>
        <taxon>Pterygota</taxon>
        <taxon>Neoptera</taxon>
        <taxon>Endopterygota</taxon>
        <taxon>Lepidoptera</taxon>
        <taxon>Glossata</taxon>
        <taxon>Ditrysia</taxon>
        <taxon>Papilionoidea</taxon>
        <taxon>Pieridae</taxon>
        <taxon>Pierinae</taxon>
        <taxon>Pieris</taxon>
    </lineage>
</organism>
<evidence type="ECO:0000313" key="2">
    <source>
        <dbReference type="EMBL" id="CAH4036252.1"/>
    </source>
</evidence>
<gene>
    <name evidence="2" type="ORF">PIBRA_LOCUS12076</name>
</gene>
<name>A0A9P0TPR4_PIEBR</name>
<sequence>MHGSRYSRNVRGSRESLVACGTRVSSGQPAPPAAPNDCPKMDRLAEDPPYLHSCVTLSALTLNFIFFRASACFHLSERA</sequence>
<dbReference type="Proteomes" id="UP001152562">
    <property type="component" value="Unassembled WGS sequence"/>
</dbReference>
<feature type="region of interest" description="Disordered" evidence="1">
    <location>
        <begin position="21"/>
        <end position="41"/>
    </location>
</feature>
<proteinExistence type="predicted"/>
<evidence type="ECO:0000256" key="1">
    <source>
        <dbReference type="SAM" id="MobiDB-lite"/>
    </source>
</evidence>
<reference evidence="2" key="1">
    <citation type="submission" date="2022-05" db="EMBL/GenBank/DDBJ databases">
        <authorList>
            <person name="Okamura Y."/>
        </authorList>
    </citation>
    <scope>NUCLEOTIDE SEQUENCE</scope>
</reference>
<accession>A0A9P0TPR4</accession>
<evidence type="ECO:0000313" key="3">
    <source>
        <dbReference type="Proteomes" id="UP001152562"/>
    </source>
</evidence>
<dbReference type="AlphaFoldDB" id="A0A9P0TPR4"/>
<keyword evidence="3" id="KW-1185">Reference proteome</keyword>
<comment type="caution">
    <text evidence="2">The sequence shown here is derived from an EMBL/GenBank/DDBJ whole genome shotgun (WGS) entry which is preliminary data.</text>
</comment>
<protein>
    <submittedName>
        <fullName evidence="2">Uncharacterized protein</fullName>
    </submittedName>
</protein>
<dbReference type="EMBL" id="CALOZG010000064">
    <property type="protein sequence ID" value="CAH4036252.1"/>
    <property type="molecule type" value="Genomic_DNA"/>
</dbReference>